<dbReference type="PROSITE" id="PS50234">
    <property type="entry name" value="VWFA"/>
    <property type="match status" value="1"/>
</dbReference>
<dbReference type="Pfam" id="PF00092">
    <property type="entry name" value="VWA"/>
    <property type="match status" value="1"/>
</dbReference>
<dbReference type="CDD" id="cd01467">
    <property type="entry name" value="vWA_BatA_type"/>
    <property type="match status" value="1"/>
</dbReference>
<dbReference type="PANTHER" id="PTHR22550:SF18">
    <property type="entry name" value="VWFA DOMAIN-CONTAINING PROTEIN"/>
    <property type="match status" value="1"/>
</dbReference>
<protein>
    <submittedName>
        <fullName evidence="2">von Willebrand factor type A domain protein</fullName>
    </submittedName>
</protein>
<dbReference type="Gene3D" id="3.40.50.410">
    <property type="entry name" value="von Willebrand factor, type A domain"/>
    <property type="match status" value="1"/>
</dbReference>
<evidence type="ECO:0000313" key="2">
    <source>
        <dbReference type="EMBL" id="QDS93838.1"/>
    </source>
</evidence>
<dbReference type="InterPro" id="IPR002035">
    <property type="entry name" value="VWF_A"/>
</dbReference>
<feature type="domain" description="VWFA" evidence="1">
    <location>
        <begin position="93"/>
        <end position="277"/>
    </location>
</feature>
<dbReference type="InterPro" id="IPR033881">
    <property type="entry name" value="vWA_BatA_type"/>
</dbReference>
<dbReference type="RefSeq" id="WP_145351931.1">
    <property type="nucleotide sequence ID" value="NZ_CP036262.1"/>
</dbReference>
<accession>A0A517MG30</accession>
<proteinExistence type="predicted"/>
<dbReference type="EMBL" id="CP036262">
    <property type="protein sequence ID" value="QDS93838.1"/>
    <property type="molecule type" value="Genomic_DNA"/>
</dbReference>
<organism evidence="2 3">
    <name type="scientific">Roseimaritima multifibrata</name>
    <dbReference type="NCBI Taxonomy" id="1930274"/>
    <lineage>
        <taxon>Bacteria</taxon>
        <taxon>Pseudomonadati</taxon>
        <taxon>Planctomycetota</taxon>
        <taxon>Planctomycetia</taxon>
        <taxon>Pirellulales</taxon>
        <taxon>Pirellulaceae</taxon>
        <taxon>Roseimaritima</taxon>
    </lineage>
</organism>
<dbReference type="AlphaFoldDB" id="A0A517MG30"/>
<evidence type="ECO:0000313" key="3">
    <source>
        <dbReference type="Proteomes" id="UP000320672"/>
    </source>
</evidence>
<dbReference type="KEGG" id="rml:FF011L_26120"/>
<gene>
    <name evidence="2" type="ORF">FF011L_26120</name>
</gene>
<dbReference type="PANTHER" id="PTHR22550">
    <property type="entry name" value="SPORE GERMINATION PROTEIN"/>
    <property type="match status" value="1"/>
</dbReference>
<keyword evidence="3" id="KW-1185">Reference proteome</keyword>
<sequence length="346" mass="38171">MLTFMMAWAFVLLPLPWMLRWLLPPAVRDQPAVQVPFGDRLQTASKGNLANAVLPKRDLKHLFFILVWGSVVVALARPQWIEPPVTKDKPTRDLLLLVDLSGSMQEEDFTNEAGEKVDRLSAVKDVVGDFLANRKGDRVGLVVFGDAPFLQAPFSTDLDIAKRLLNETAVGMAGPQTALGDAIGLGISLFENSDAPTKTLIALTDGNDTKSQVPPVEAARIAQQRDIRIYTVAIGDAETVGEDKIDEISLREVAEETDGKFFFAADRAELKNIYAELDKLETKKVDVVSFRPRRDLYFWPLAFALLCSALDKGFVVLRSRRVHAVSTDTAGVRVLASTGKLEVIQR</sequence>
<evidence type="ECO:0000259" key="1">
    <source>
        <dbReference type="PROSITE" id="PS50234"/>
    </source>
</evidence>
<name>A0A517MG30_9BACT</name>
<reference evidence="2 3" key="1">
    <citation type="submission" date="2019-02" db="EMBL/GenBank/DDBJ databases">
        <title>Deep-cultivation of Planctomycetes and their phenomic and genomic characterization uncovers novel biology.</title>
        <authorList>
            <person name="Wiegand S."/>
            <person name="Jogler M."/>
            <person name="Boedeker C."/>
            <person name="Pinto D."/>
            <person name="Vollmers J."/>
            <person name="Rivas-Marin E."/>
            <person name="Kohn T."/>
            <person name="Peeters S.H."/>
            <person name="Heuer A."/>
            <person name="Rast P."/>
            <person name="Oberbeckmann S."/>
            <person name="Bunk B."/>
            <person name="Jeske O."/>
            <person name="Meyerdierks A."/>
            <person name="Storesund J.E."/>
            <person name="Kallscheuer N."/>
            <person name="Luecker S."/>
            <person name="Lage O.M."/>
            <person name="Pohl T."/>
            <person name="Merkel B.J."/>
            <person name="Hornburger P."/>
            <person name="Mueller R.-W."/>
            <person name="Bruemmer F."/>
            <person name="Labrenz M."/>
            <person name="Spormann A.M."/>
            <person name="Op den Camp H."/>
            <person name="Overmann J."/>
            <person name="Amann R."/>
            <person name="Jetten M.S.M."/>
            <person name="Mascher T."/>
            <person name="Medema M.H."/>
            <person name="Devos D.P."/>
            <person name="Kaster A.-K."/>
            <person name="Ovreas L."/>
            <person name="Rohde M."/>
            <person name="Galperin M.Y."/>
            <person name="Jogler C."/>
        </authorList>
    </citation>
    <scope>NUCLEOTIDE SEQUENCE [LARGE SCALE GENOMIC DNA]</scope>
    <source>
        <strain evidence="2 3">FF011L</strain>
    </source>
</reference>
<dbReference type="SMART" id="SM00327">
    <property type="entry name" value="VWA"/>
    <property type="match status" value="1"/>
</dbReference>
<dbReference type="SUPFAM" id="SSF53300">
    <property type="entry name" value="vWA-like"/>
    <property type="match status" value="1"/>
</dbReference>
<dbReference type="Proteomes" id="UP000320672">
    <property type="component" value="Chromosome"/>
</dbReference>
<dbReference type="InterPro" id="IPR050768">
    <property type="entry name" value="UPF0353/GerABKA_families"/>
</dbReference>
<dbReference type="InterPro" id="IPR036465">
    <property type="entry name" value="vWFA_dom_sf"/>
</dbReference>
<dbReference type="OrthoDB" id="6206554at2"/>